<gene>
    <name evidence="2" type="ORF">BJ322DRAFT_1049825</name>
</gene>
<name>A0A9P6L9N7_9AGAM</name>
<dbReference type="Gene3D" id="3.40.50.720">
    <property type="entry name" value="NAD(P)-binding Rossmann-like Domain"/>
    <property type="match status" value="1"/>
</dbReference>
<evidence type="ECO:0000313" key="2">
    <source>
        <dbReference type="EMBL" id="KAF9788586.1"/>
    </source>
</evidence>
<proteinExistence type="predicted"/>
<dbReference type="InterPro" id="IPR036291">
    <property type="entry name" value="NAD(P)-bd_dom_sf"/>
</dbReference>
<protein>
    <submittedName>
        <fullName evidence="2">NAD-P-binding protein</fullName>
    </submittedName>
</protein>
<dbReference type="InterPro" id="IPR003781">
    <property type="entry name" value="CoA-bd"/>
</dbReference>
<dbReference type="AlphaFoldDB" id="A0A9P6L9N7"/>
<sequence length="139" mass="15055">MPLAETKAAFMSSPHFAVVGASKDENKVGTKVLKWYQKRSRDVVPVHPKEAELEGLTTIKSLHELKDPSHTSVSVITPAKVTIEVLKAAKQLNVPAVWCQPGTTDEACETFIKENQMSEKVIFGGPCVLVVGDSILASL</sequence>
<evidence type="ECO:0000313" key="3">
    <source>
        <dbReference type="Proteomes" id="UP000736335"/>
    </source>
</evidence>
<dbReference type="Proteomes" id="UP000736335">
    <property type="component" value="Unassembled WGS sequence"/>
</dbReference>
<dbReference type="EMBL" id="WIUZ02000004">
    <property type="protein sequence ID" value="KAF9788586.1"/>
    <property type="molecule type" value="Genomic_DNA"/>
</dbReference>
<accession>A0A9P6L9N7</accession>
<dbReference type="PANTHER" id="PTHR33303">
    <property type="entry name" value="CYTOPLASMIC PROTEIN-RELATED"/>
    <property type="match status" value="1"/>
</dbReference>
<keyword evidence="3" id="KW-1185">Reference proteome</keyword>
<dbReference type="Pfam" id="PF13380">
    <property type="entry name" value="CoA_binding_2"/>
    <property type="match status" value="1"/>
</dbReference>
<dbReference type="OrthoDB" id="5138418at2759"/>
<feature type="domain" description="CoA-binding" evidence="1">
    <location>
        <begin position="10"/>
        <end position="103"/>
    </location>
</feature>
<dbReference type="SMART" id="SM00881">
    <property type="entry name" value="CoA_binding"/>
    <property type="match status" value="1"/>
</dbReference>
<comment type="caution">
    <text evidence="2">The sequence shown here is derived from an EMBL/GenBank/DDBJ whole genome shotgun (WGS) entry which is preliminary data.</text>
</comment>
<reference evidence="2" key="2">
    <citation type="submission" date="2020-11" db="EMBL/GenBank/DDBJ databases">
        <authorList>
            <consortium name="DOE Joint Genome Institute"/>
            <person name="Kuo A."/>
            <person name="Miyauchi S."/>
            <person name="Kiss E."/>
            <person name="Drula E."/>
            <person name="Kohler A."/>
            <person name="Sanchez-Garcia M."/>
            <person name="Andreopoulos B."/>
            <person name="Barry K.W."/>
            <person name="Bonito G."/>
            <person name="Buee M."/>
            <person name="Carver A."/>
            <person name="Chen C."/>
            <person name="Cichocki N."/>
            <person name="Clum A."/>
            <person name="Culley D."/>
            <person name="Crous P.W."/>
            <person name="Fauchery L."/>
            <person name="Girlanda M."/>
            <person name="Hayes R."/>
            <person name="Keri Z."/>
            <person name="Labutti K."/>
            <person name="Lipzen A."/>
            <person name="Lombard V."/>
            <person name="Magnuson J."/>
            <person name="Maillard F."/>
            <person name="Morin E."/>
            <person name="Murat C."/>
            <person name="Nolan M."/>
            <person name="Ohm R."/>
            <person name="Pangilinan J."/>
            <person name="Pereira M."/>
            <person name="Perotto S."/>
            <person name="Peter M."/>
            <person name="Riley R."/>
            <person name="Sitrit Y."/>
            <person name="Stielow B."/>
            <person name="Szollosi G."/>
            <person name="Zifcakova L."/>
            <person name="Stursova M."/>
            <person name="Spatafora J.W."/>
            <person name="Tedersoo L."/>
            <person name="Vaario L.-M."/>
            <person name="Yamada A."/>
            <person name="Yan M."/>
            <person name="Wang P."/>
            <person name="Xu J."/>
            <person name="Bruns T."/>
            <person name="Baldrian P."/>
            <person name="Vilgalys R."/>
            <person name="Henrissat B."/>
            <person name="Grigoriev I.V."/>
            <person name="Hibbett D."/>
            <person name="Nagy L.G."/>
            <person name="Martin F.M."/>
        </authorList>
    </citation>
    <scope>NUCLEOTIDE SEQUENCE</scope>
    <source>
        <strain evidence="2">UH-Tt-Lm1</strain>
    </source>
</reference>
<reference evidence="2" key="1">
    <citation type="journal article" date="2020" name="Nat. Commun.">
        <title>Large-scale genome sequencing of mycorrhizal fungi provides insights into the early evolution of symbiotic traits.</title>
        <authorList>
            <person name="Miyauchi S."/>
            <person name="Kiss E."/>
            <person name="Kuo A."/>
            <person name="Drula E."/>
            <person name="Kohler A."/>
            <person name="Sanchez-Garcia M."/>
            <person name="Morin E."/>
            <person name="Andreopoulos B."/>
            <person name="Barry K.W."/>
            <person name="Bonito G."/>
            <person name="Buee M."/>
            <person name="Carver A."/>
            <person name="Chen C."/>
            <person name="Cichocki N."/>
            <person name="Clum A."/>
            <person name="Culley D."/>
            <person name="Crous P.W."/>
            <person name="Fauchery L."/>
            <person name="Girlanda M."/>
            <person name="Hayes R.D."/>
            <person name="Keri Z."/>
            <person name="LaButti K."/>
            <person name="Lipzen A."/>
            <person name="Lombard V."/>
            <person name="Magnuson J."/>
            <person name="Maillard F."/>
            <person name="Murat C."/>
            <person name="Nolan M."/>
            <person name="Ohm R.A."/>
            <person name="Pangilinan J."/>
            <person name="Pereira M.F."/>
            <person name="Perotto S."/>
            <person name="Peter M."/>
            <person name="Pfister S."/>
            <person name="Riley R."/>
            <person name="Sitrit Y."/>
            <person name="Stielow J.B."/>
            <person name="Szollosi G."/>
            <person name="Zifcakova L."/>
            <person name="Stursova M."/>
            <person name="Spatafora J.W."/>
            <person name="Tedersoo L."/>
            <person name="Vaario L.M."/>
            <person name="Yamada A."/>
            <person name="Yan M."/>
            <person name="Wang P."/>
            <person name="Xu J."/>
            <person name="Bruns T."/>
            <person name="Baldrian P."/>
            <person name="Vilgalys R."/>
            <person name="Dunand C."/>
            <person name="Henrissat B."/>
            <person name="Grigoriev I.V."/>
            <person name="Hibbett D."/>
            <person name="Nagy L.G."/>
            <person name="Martin F.M."/>
        </authorList>
    </citation>
    <scope>NUCLEOTIDE SEQUENCE</scope>
    <source>
        <strain evidence="2">UH-Tt-Lm1</strain>
    </source>
</reference>
<dbReference type="SUPFAM" id="SSF51735">
    <property type="entry name" value="NAD(P)-binding Rossmann-fold domains"/>
    <property type="match status" value="1"/>
</dbReference>
<evidence type="ECO:0000259" key="1">
    <source>
        <dbReference type="SMART" id="SM00881"/>
    </source>
</evidence>
<dbReference type="PANTHER" id="PTHR33303:SF2">
    <property type="entry name" value="COA-BINDING DOMAIN-CONTAINING PROTEIN"/>
    <property type="match status" value="1"/>
</dbReference>
<organism evidence="2 3">
    <name type="scientific">Thelephora terrestris</name>
    <dbReference type="NCBI Taxonomy" id="56493"/>
    <lineage>
        <taxon>Eukaryota</taxon>
        <taxon>Fungi</taxon>
        <taxon>Dikarya</taxon>
        <taxon>Basidiomycota</taxon>
        <taxon>Agaricomycotina</taxon>
        <taxon>Agaricomycetes</taxon>
        <taxon>Thelephorales</taxon>
        <taxon>Thelephoraceae</taxon>
        <taxon>Thelephora</taxon>
    </lineage>
</organism>